<evidence type="ECO:0000259" key="12">
    <source>
        <dbReference type="PROSITE" id="PS51163"/>
    </source>
</evidence>
<dbReference type="Pfam" id="PF01300">
    <property type="entry name" value="Sua5_yciO_yrdC"/>
    <property type="match status" value="1"/>
</dbReference>
<dbReference type="OrthoDB" id="9814580at2"/>
<sequence length="211" mass="21633">MGSVMRVSQDSPTQAALDAAAMALEAGGVIVSPTDSVYGLVCAATPGNPAHQRIFKIKNRPATQTLPLFVADPKDLPRFAASVPSWACALVDVYWPGALTLVVTASEALPAEYLAPTGTVALRCPNSMLVRELARRVGPLAQTSANIHGEPSATSGASVEPQIIEAADLTLDGGPAPLAVASTIVDCTGASPRVLREGAIAERDVLRVAGA</sequence>
<comment type="similarity">
    <text evidence="2">Belongs to the SUA5 family.</text>
</comment>
<dbReference type="EC" id="2.7.7.87" evidence="3"/>
<evidence type="ECO:0000256" key="1">
    <source>
        <dbReference type="ARBA" id="ARBA00004496"/>
    </source>
</evidence>
<dbReference type="RefSeq" id="WP_059052421.1">
    <property type="nucleotide sequence ID" value="NZ_LOJF01000001.1"/>
</dbReference>
<evidence type="ECO:0000256" key="7">
    <source>
        <dbReference type="ARBA" id="ARBA00022695"/>
    </source>
</evidence>
<protein>
    <recommendedName>
        <fullName evidence="10">L-threonylcarbamoyladenylate synthase</fullName>
        <ecNumber evidence="3">2.7.7.87</ecNumber>
    </recommendedName>
    <alternativeName>
        <fullName evidence="10">L-threonylcarbamoyladenylate synthase</fullName>
    </alternativeName>
</protein>
<dbReference type="InterPro" id="IPR050156">
    <property type="entry name" value="TC-AMP_synthase_SUA5"/>
</dbReference>
<evidence type="ECO:0000256" key="8">
    <source>
        <dbReference type="ARBA" id="ARBA00022741"/>
    </source>
</evidence>
<comment type="subcellular location">
    <subcellularLocation>
        <location evidence="1">Cytoplasm</location>
    </subcellularLocation>
</comment>
<feature type="domain" description="YrdC-like" evidence="12">
    <location>
        <begin position="14"/>
        <end position="200"/>
    </location>
</feature>
<dbReference type="PROSITE" id="PS51163">
    <property type="entry name" value="YRDC"/>
    <property type="match status" value="1"/>
</dbReference>
<evidence type="ECO:0000313" key="13">
    <source>
        <dbReference type="EMBL" id="KUH58797.1"/>
    </source>
</evidence>
<evidence type="ECO:0000256" key="5">
    <source>
        <dbReference type="ARBA" id="ARBA00022679"/>
    </source>
</evidence>
<evidence type="ECO:0000256" key="3">
    <source>
        <dbReference type="ARBA" id="ARBA00012584"/>
    </source>
</evidence>
<dbReference type="GO" id="GO:0005737">
    <property type="term" value="C:cytoplasm"/>
    <property type="evidence" value="ECO:0007669"/>
    <property type="project" value="UniProtKB-SubCell"/>
</dbReference>
<dbReference type="GO" id="GO:0003725">
    <property type="term" value="F:double-stranded RNA binding"/>
    <property type="evidence" value="ECO:0007669"/>
    <property type="project" value="InterPro"/>
</dbReference>
<dbReference type="EMBL" id="LOJF01000001">
    <property type="protein sequence ID" value="KUH58797.1"/>
    <property type="molecule type" value="Genomic_DNA"/>
</dbReference>
<gene>
    <name evidence="13" type="ORF">AUL39_00085</name>
</gene>
<reference evidence="13 14" key="1">
    <citation type="submission" date="2015-12" db="EMBL/GenBank/DDBJ databases">
        <title>Draft Genome Sequence of Olsenella scatoligenes SK9K4T; a Producer of 3-Methylindole- (skatole) and 4-Methylphenol- (p-cresol) Isolated from Pig Feces.</title>
        <authorList>
            <person name="Li X."/>
            <person name="Borg B."/>
            <person name="Canibe N."/>
        </authorList>
    </citation>
    <scope>NUCLEOTIDE SEQUENCE [LARGE SCALE GENOMIC DNA]</scope>
    <source>
        <strain evidence="13 14">SK9K4</strain>
    </source>
</reference>
<keyword evidence="7" id="KW-0548">Nucleotidyltransferase</keyword>
<evidence type="ECO:0000256" key="9">
    <source>
        <dbReference type="ARBA" id="ARBA00022840"/>
    </source>
</evidence>
<dbReference type="GO" id="GO:0008033">
    <property type="term" value="P:tRNA processing"/>
    <property type="evidence" value="ECO:0007669"/>
    <property type="project" value="UniProtKB-KW"/>
</dbReference>
<name>A0A124EGX0_TRASO</name>
<dbReference type="SUPFAM" id="SSF55821">
    <property type="entry name" value="YrdC/RibB"/>
    <property type="match status" value="1"/>
</dbReference>
<dbReference type="AlphaFoldDB" id="A0A124EGX0"/>
<dbReference type="GO" id="GO:0006450">
    <property type="term" value="P:regulation of translational fidelity"/>
    <property type="evidence" value="ECO:0007669"/>
    <property type="project" value="TreeGrafter"/>
</dbReference>
<dbReference type="Proteomes" id="UP000054078">
    <property type="component" value="Unassembled WGS sequence"/>
</dbReference>
<evidence type="ECO:0000256" key="11">
    <source>
        <dbReference type="ARBA" id="ARBA00048366"/>
    </source>
</evidence>
<evidence type="ECO:0000256" key="2">
    <source>
        <dbReference type="ARBA" id="ARBA00007663"/>
    </source>
</evidence>
<dbReference type="PANTHER" id="PTHR17490:SF16">
    <property type="entry name" value="THREONYLCARBAMOYL-AMP SYNTHASE"/>
    <property type="match status" value="1"/>
</dbReference>
<dbReference type="Gene3D" id="3.90.870.10">
    <property type="entry name" value="DHBP synthase"/>
    <property type="match status" value="1"/>
</dbReference>
<dbReference type="InterPro" id="IPR006070">
    <property type="entry name" value="Sua5-like_dom"/>
</dbReference>
<dbReference type="GO" id="GO:0000049">
    <property type="term" value="F:tRNA binding"/>
    <property type="evidence" value="ECO:0007669"/>
    <property type="project" value="TreeGrafter"/>
</dbReference>
<keyword evidence="14" id="KW-1185">Reference proteome</keyword>
<dbReference type="PANTHER" id="PTHR17490">
    <property type="entry name" value="SUA5"/>
    <property type="match status" value="1"/>
</dbReference>
<keyword evidence="5" id="KW-0808">Transferase</keyword>
<keyword evidence="8" id="KW-0547">Nucleotide-binding</keyword>
<evidence type="ECO:0000313" key="14">
    <source>
        <dbReference type="Proteomes" id="UP000054078"/>
    </source>
</evidence>
<comment type="caution">
    <text evidence="13">The sequence shown here is derived from an EMBL/GenBank/DDBJ whole genome shotgun (WGS) entry which is preliminary data.</text>
</comment>
<dbReference type="GO" id="GO:0005524">
    <property type="term" value="F:ATP binding"/>
    <property type="evidence" value="ECO:0007669"/>
    <property type="project" value="UniProtKB-KW"/>
</dbReference>
<dbReference type="GO" id="GO:0061710">
    <property type="term" value="F:L-threonylcarbamoyladenylate synthase"/>
    <property type="evidence" value="ECO:0007669"/>
    <property type="project" value="UniProtKB-EC"/>
</dbReference>
<comment type="catalytic activity">
    <reaction evidence="11">
        <text>L-threonine + hydrogencarbonate + ATP = L-threonylcarbamoyladenylate + diphosphate + H2O</text>
        <dbReference type="Rhea" id="RHEA:36407"/>
        <dbReference type="ChEBI" id="CHEBI:15377"/>
        <dbReference type="ChEBI" id="CHEBI:17544"/>
        <dbReference type="ChEBI" id="CHEBI:30616"/>
        <dbReference type="ChEBI" id="CHEBI:33019"/>
        <dbReference type="ChEBI" id="CHEBI:57926"/>
        <dbReference type="ChEBI" id="CHEBI:73682"/>
        <dbReference type="EC" id="2.7.7.87"/>
    </reaction>
</comment>
<accession>A0A124EGX0</accession>
<evidence type="ECO:0000256" key="4">
    <source>
        <dbReference type="ARBA" id="ARBA00022490"/>
    </source>
</evidence>
<keyword evidence="9" id="KW-0067">ATP-binding</keyword>
<organism evidence="13 14">
    <name type="scientific">Tractidigestivibacter scatoligenes</name>
    <name type="common">Olsenella scatoligenes</name>
    <dbReference type="NCBI Taxonomy" id="1299998"/>
    <lineage>
        <taxon>Bacteria</taxon>
        <taxon>Bacillati</taxon>
        <taxon>Actinomycetota</taxon>
        <taxon>Coriobacteriia</taxon>
        <taxon>Coriobacteriales</taxon>
        <taxon>Atopobiaceae</taxon>
        <taxon>Tractidigestivibacter</taxon>
    </lineage>
</organism>
<proteinExistence type="inferred from homology"/>
<dbReference type="STRING" id="1299998.AUL39_00085"/>
<keyword evidence="4" id="KW-0963">Cytoplasm</keyword>
<dbReference type="InterPro" id="IPR017945">
    <property type="entry name" value="DHBP_synth_RibB-like_a/b_dom"/>
</dbReference>
<evidence type="ECO:0000256" key="6">
    <source>
        <dbReference type="ARBA" id="ARBA00022694"/>
    </source>
</evidence>
<dbReference type="NCBIfam" id="TIGR00057">
    <property type="entry name" value="L-threonylcarbamoyladenylate synthase"/>
    <property type="match status" value="1"/>
</dbReference>
<evidence type="ECO:0000256" key="10">
    <source>
        <dbReference type="ARBA" id="ARBA00029774"/>
    </source>
</evidence>
<keyword evidence="6" id="KW-0819">tRNA processing</keyword>